<organism evidence="1 2">
    <name type="scientific">Triparma retinervis</name>
    <dbReference type="NCBI Taxonomy" id="2557542"/>
    <lineage>
        <taxon>Eukaryota</taxon>
        <taxon>Sar</taxon>
        <taxon>Stramenopiles</taxon>
        <taxon>Ochrophyta</taxon>
        <taxon>Bolidophyceae</taxon>
        <taxon>Parmales</taxon>
        <taxon>Triparmaceae</taxon>
        <taxon>Triparma</taxon>
    </lineage>
</organism>
<dbReference type="EMBL" id="BRXZ01000124">
    <property type="protein sequence ID" value="GMI05743.1"/>
    <property type="molecule type" value="Genomic_DNA"/>
</dbReference>
<protein>
    <submittedName>
        <fullName evidence="1">Uncharacterized protein</fullName>
    </submittedName>
</protein>
<sequence>SPLPTGPVTSFVRIPSAEAPLVTCVKLGPGKTVSLGYGVRPSHGETHGDGHVVFKIYEDGGGRMKEIGVVRDKEDDVNIGMGVGEGRRMGWAYGTKRGEVRVWTGGDEGGECDDRG</sequence>
<comment type="caution">
    <text evidence="1">The sequence shown here is derived from an EMBL/GenBank/DDBJ whole genome shotgun (WGS) entry which is preliminary data.</text>
</comment>
<feature type="non-terminal residue" evidence="1">
    <location>
        <position position="1"/>
    </location>
</feature>
<dbReference type="AlphaFoldDB" id="A0A9W7CH66"/>
<keyword evidence="2" id="KW-1185">Reference proteome</keyword>
<reference evidence="1" key="1">
    <citation type="submission" date="2022-07" db="EMBL/GenBank/DDBJ databases">
        <title>Genome analysis of Parmales, a sister group of diatoms, reveals the evolutionary specialization of diatoms from phago-mixotrophs to photoautotrophs.</title>
        <authorList>
            <person name="Ban H."/>
            <person name="Sato S."/>
            <person name="Yoshikawa S."/>
            <person name="Kazumasa Y."/>
            <person name="Nakamura Y."/>
            <person name="Ichinomiya M."/>
            <person name="Saitoh K."/>
            <person name="Sato N."/>
            <person name="Blanc-Mathieu R."/>
            <person name="Endo H."/>
            <person name="Kuwata A."/>
            <person name="Ogata H."/>
        </authorList>
    </citation>
    <scope>NUCLEOTIDE SEQUENCE</scope>
</reference>
<gene>
    <name evidence="1" type="ORF">TrRE_jg2729</name>
</gene>
<evidence type="ECO:0000313" key="2">
    <source>
        <dbReference type="Proteomes" id="UP001165082"/>
    </source>
</evidence>
<accession>A0A9W7CH66</accession>
<proteinExistence type="predicted"/>
<evidence type="ECO:0000313" key="1">
    <source>
        <dbReference type="EMBL" id="GMI05743.1"/>
    </source>
</evidence>
<dbReference type="Proteomes" id="UP001165082">
    <property type="component" value="Unassembled WGS sequence"/>
</dbReference>
<name>A0A9W7CH66_9STRA</name>